<keyword evidence="1 2" id="KW-0732">Signal</keyword>
<name>A0ABT5VQE8_9BACT</name>
<dbReference type="SUPFAM" id="SSF52833">
    <property type="entry name" value="Thioredoxin-like"/>
    <property type="match status" value="1"/>
</dbReference>
<dbReference type="RefSeq" id="WP_275108992.1">
    <property type="nucleotide sequence ID" value="NZ_JAKJSC010000001.1"/>
</dbReference>
<reference evidence="4 5" key="1">
    <citation type="submission" date="2022-01" db="EMBL/GenBank/DDBJ databases">
        <title>Labilibaculum sp. nov, a marine bacterium isolated from Antarctica.</title>
        <authorList>
            <person name="Dai W."/>
        </authorList>
    </citation>
    <scope>NUCLEOTIDE SEQUENCE [LARGE SCALE GENOMIC DNA]</scope>
    <source>
        <strain evidence="4 5">DW002</strain>
    </source>
</reference>
<protein>
    <submittedName>
        <fullName evidence="4">Thioredoxin family protein</fullName>
    </submittedName>
</protein>
<dbReference type="Pfam" id="PF13899">
    <property type="entry name" value="Thioredoxin_7"/>
    <property type="match status" value="1"/>
</dbReference>
<dbReference type="Gene3D" id="3.40.30.10">
    <property type="entry name" value="Glutaredoxin"/>
    <property type="match status" value="1"/>
</dbReference>
<comment type="caution">
    <text evidence="4">The sequence shown here is derived from an EMBL/GenBank/DDBJ whole genome shotgun (WGS) entry which is preliminary data.</text>
</comment>
<evidence type="ECO:0000256" key="2">
    <source>
        <dbReference type="SAM" id="SignalP"/>
    </source>
</evidence>
<dbReference type="PANTHER" id="PTHR15337:SF11">
    <property type="entry name" value="THIOREDOXIN DOMAIN-CONTAINING PROTEIN"/>
    <property type="match status" value="1"/>
</dbReference>
<dbReference type="InterPro" id="IPR013766">
    <property type="entry name" value="Thioredoxin_domain"/>
</dbReference>
<keyword evidence="5" id="KW-1185">Reference proteome</keyword>
<evidence type="ECO:0000313" key="5">
    <source>
        <dbReference type="Proteomes" id="UP001528920"/>
    </source>
</evidence>
<sequence length="148" mass="16676">MKKIAQIISVFVCIILLSAASTFAQSNLEEALLKAKSENKTVFVNFSGSDWCRACILLKKTILNTEEFEKYAGENLVILDLDFPRLKKNKLSKEQTATNEALAEKYNKNGQFPTIILMDSDGKVLGKTAYKKISPEKYIQHIQSIINK</sequence>
<dbReference type="InterPro" id="IPR051099">
    <property type="entry name" value="AGR/TXD"/>
</dbReference>
<evidence type="ECO:0000256" key="1">
    <source>
        <dbReference type="ARBA" id="ARBA00022729"/>
    </source>
</evidence>
<feature type="chain" id="PRO_5046037535" evidence="2">
    <location>
        <begin position="25"/>
        <end position="148"/>
    </location>
</feature>
<feature type="signal peptide" evidence="2">
    <location>
        <begin position="1"/>
        <end position="24"/>
    </location>
</feature>
<dbReference type="EMBL" id="JAKJSC010000001">
    <property type="protein sequence ID" value="MDE5417650.1"/>
    <property type="molecule type" value="Genomic_DNA"/>
</dbReference>
<dbReference type="PANTHER" id="PTHR15337">
    <property type="entry name" value="ANTERIOR GRADIENT PROTEIN-RELATED"/>
    <property type="match status" value="1"/>
</dbReference>
<dbReference type="PROSITE" id="PS51352">
    <property type="entry name" value="THIOREDOXIN_2"/>
    <property type="match status" value="1"/>
</dbReference>
<dbReference type="InterPro" id="IPR036249">
    <property type="entry name" value="Thioredoxin-like_sf"/>
</dbReference>
<gene>
    <name evidence="4" type="ORF">L3049_06480</name>
</gene>
<evidence type="ECO:0000313" key="4">
    <source>
        <dbReference type="EMBL" id="MDE5417650.1"/>
    </source>
</evidence>
<dbReference type="Proteomes" id="UP001528920">
    <property type="component" value="Unassembled WGS sequence"/>
</dbReference>
<evidence type="ECO:0000259" key="3">
    <source>
        <dbReference type="PROSITE" id="PS51352"/>
    </source>
</evidence>
<proteinExistence type="predicted"/>
<accession>A0ABT5VQE8</accession>
<organism evidence="4 5">
    <name type="scientific">Paralabilibaculum antarcticum</name>
    <dbReference type="NCBI Taxonomy" id="2912572"/>
    <lineage>
        <taxon>Bacteria</taxon>
        <taxon>Pseudomonadati</taxon>
        <taxon>Bacteroidota</taxon>
        <taxon>Bacteroidia</taxon>
        <taxon>Marinilabiliales</taxon>
        <taxon>Marinifilaceae</taxon>
        <taxon>Paralabilibaculum</taxon>
    </lineage>
</organism>
<feature type="domain" description="Thioredoxin" evidence="3">
    <location>
        <begin position="14"/>
        <end position="147"/>
    </location>
</feature>